<dbReference type="STRING" id="679197.HMPREF9336_02681"/>
<protein>
    <submittedName>
        <fullName evidence="1">Uncharacterized protein</fullName>
    </submittedName>
</protein>
<reference evidence="1 2" key="1">
    <citation type="journal article" date="2011" name="Stand. Genomic Sci.">
        <title>High quality draft genome sequence of Segniliparus rugosus CDC 945(T)= (ATCC BAA-974(T)).</title>
        <authorList>
            <person name="Earl A.M."/>
            <person name="Desjardins C.A."/>
            <person name="Fitzgerald M.G."/>
            <person name="Arachchi H.M."/>
            <person name="Zeng Q."/>
            <person name="Mehta T."/>
            <person name="Griggs A."/>
            <person name="Birren B.W."/>
            <person name="Toney N.C."/>
            <person name="Carr J."/>
            <person name="Posey J."/>
            <person name="Butler W.R."/>
        </authorList>
    </citation>
    <scope>NUCLEOTIDE SEQUENCE [LARGE SCALE GENOMIC DNA]</scope>
    <source>
        <strain evidence="2">ATCC BAA-974 / DSM 45345 / CCUG 50838 / CIP 108380 / JCM 13579 / CDC 945</strain>
    </source>
</reference>
<dbReference type="RefSeq" id="WP_007471202.1">
    <property type="nucleotide sequence ID" value="NZ_KI391953.1"/>
</dbReference>
<accession>E5XT59</accession>
<dbReference type="HOGENOM" id="CLU_2865313_0_0_11"/>
<dbReference type="Proteomes" id="UP000004816">
    <property type="component" value="Unassembled WGS sequence"/>
</dbReference>
<name>E5XT59_SEGRC</name>
<gene>
    <name evidence="1" type="ORF">HMPREF9336_02681</name>
</gene>
<dbReference type="OrthoDB" id="4629608at2"/>
<evidence type="ECO:0000313" key="2">
    <source>
        <dbReference type="Proteomes" id="UP000004816"/>
    </source>
</evidence>
<sequence>MADSVLAGDKRYDWLVVAEGRRYADSVIERKAREDGFIYFDGKPSPEDDGRVILTFYKAK</sequence>
<organism evidence="1 2">
    <name type="scientific">Segniliparus rugosus (strain ATCC BAA-974 / DSM 45345 / CCUG 50838 / CIP 108380 / JCM 13579 / CDC 945)</name>
    <dbReference type="NCBI Taxonomy" id="679197"/>
    <lineage>
        <taxon>Bacteria</taxon>
        <taxon>Bacillati</taxon>
        <taxon>Actinomycetota</taxon>
        <taxon>Actinomycetes</taxon>
        <taxon>Mycobacteriales</taxon>
        <taxon>Segniliparaceae</taxon>
        <taxon>Segniliparus</taxon>
    </lineage>
</organism>
<proteinExistence type="predicted"/>
<dbReference type="AlphaFoldDB" id="E5XT59"/>
<evidence type="ECO:0000313" key="1">
    <source>
        <dbReference type="EMBL" id="EFV12470.1"/>
    </source>
</evidence>
<keyword evidence="2" id="KW-1185">Reference proteome</keyword>
<dbReference type="EMBL" id="ACZI02000002">
    <property type="protein sequence ID" value="EFV12470.1"/>
    <property type="molecule type" value="Genomic_DNA"/>
</dbReference>
<comment type="caution">
    <text evidence="1">The sequence shown here is derived from an EMBL/GenBank/DDBJ whole genome shotgun (WGS) entry which is preliminary data.</text>
</comment>